<evidence type="ECO:0000256" key="5">
    <source>
        <dbReference type="SAM" id="Phobius"/>
    </source>
</evidence>
<evidence type="ECO:0000313" key="6">
    <source>
        <dbReference type="EMBL" id="UQX89623.1"/>
    </source>
</evidence>
<keyword evidence="2" id="KW-0813">Transport</keyword>
<dbReference type="RefSeq" id="WP_249773519.1">
    <property type="nucleotide sequence ID" value="NZ_CP097332.1"/>
</dbReference>
<dbReference type="InterPro" id="IPR006127">
    <property type="entry name" value="ZnuA-like"/>
</dbReference>
<keyword evidence="5" id="KW-1133">Transmembrane helix</keyword>
<dbReference type="Pfam" id="PF01297">
    <property type="entry name" value="ZnuA"/>
    <property type="match status" value="1"/>
</dbReference>
<dbReference type="Proteomes" id="UP001056336">
    <property type="component" value="Chromosome"/>
</dbReference>
<sequence length="318" mass="33031">MDTDRLPRRAGPFGPFGPFGPSGVIALVVCVVLLASGCSSSSSASTNAGKVRVVAATDVWGDIAGQIGGNRVSVTSLITSPSADPHSYEANVRNQVAMSNADVIIENGGGYDDFMETMRRSAGTSATVVNAVALSGRQSAGSAVNEHVWYDFPTVEAVASRLADELAGADPQHAATFRANAQTFTASIGTLIGRESSIKRQRGGHGIAITEPVPLYLLQACGLVNRTPDAFSHAVEEENDVAPRVLLQTLALFNQKQVSALVYNAQTTGAATERVIAAAKANNIPVVPVTETLPDGQSYLSWMSANLDALSSALSATS</sequence>
<reference evidence="6" key="2">
    <citation type="submission" date="2022-05" db="EMBL/GenBank/DDBJ databases">
        <authorList>
            <person name="Kim J.-S."/>
            <person name="Lee K."/>
            <person name="Suh M."/>
            <person name="Eom M."/>
            <person name="Kim J.-S."/>
            <person name="Kim D.-S."/>
            <person name="Ko S.-H."/>
            <person name="Shin Y."/>
            <person name="Lee J.-S."/>
        </authorList>
    </citation>
    <scope>NUCLEOTIDE SEQUENCE</scope>
    <source>
        <strain evidence="6">N237</strain>
    </source>
</reference>
<dbReference type="PANTHER" id="PTHR42953">
    <property type="entry name" value="HIGH-AFFINITY ZINC UPTAKE SYSTEM PROTEIN ZNUA-RELATED"/>
    <property type="match status" value="1"/>
</dbReference>
<keyword evidence="7" id="KW-1185">Reference proteome</keyword>
<protein>
    <submittedName>
        <fullName evidence="6">Zinc ABC transporter substrate-binding protein</fullName>
    </submittedName>
</protein>
<comment type="subcellular location">
    <subcellularLocation>
        <location evidence="1">Cell envelope</location>
    </subcellularLocation>
</comment>
<dbReference type="Gene3D" id="3.40.50.1980">
    <property type="entry name" value="Nitrogenase molybdenum iron protein domain"/>
    <property type="match status" value="2"/>
</dbReference>
<organism evidence="6 7">
    <name type="scientific">Jatrophihabitans telluris</name>
    <dbReference type="NCBI Taxonomy" id="2038343"/>
    <lineage>
        <taxon>Bacteria</taxon>
        <taxon>Bacillati</taxon>
        <taxon>Actinomycetota</taxon>
        <taxon>Actinomycetes</taxon>
        <taxon>Jatrophihabitantales</taxon>
        <taxon>Jatrophihabitantaceae</taxon>
        <taxon>Jatrophihabitans</taxon>
    </lineage>
</organism>
<keyword evidence="4" id="KW-0732">Signal</keyword>
<dbReference type="InterPro" id="IPR050492">
    <property type="entry name" value="Bact_metal-bind_prot9"/>
</dbReference>
<keyword evidence="5" id="KW-0472">Membrane</keyword>
<keyword evidence="3" id="KW-0479">Metal-binding</keyword>
<dbReference type="PANTHER" id="PTHR42953:SF1">
    <property type="entry name" value="METAL-BINDING PROTEIN HI_0362-RELATED"/>
    <property type="match status" value="1"/>
</dbReference>
<dbReference type="EMBL" id="CP097332">
    <property type="protein sequence ID" value="UQX89623.1"/>
    <property type="molecule type" value="Genomic_DNA"/>
</dbReference>
<evidence type="ECO:0000256" key="2">
    <source>
        <dbReference type="ARBA" id="ARBA00022448"/>
    </source>
</evidence>
<accession>A0ABY4R2J0</accession>
<evidence type="ECO:0000256" key="1">
    <source>
        <dbReference type="ARBA" id="ARBA00004196"/>
    </source>
</evidence>
<dbReference type="SUPFAM" id="SSF53807">
    <property type="entry name" value="Helical backbone' metal receptor"/>
    <property type="match status" value="1"/>
</dbReference>
<keyword evidence="5" id="KW-0812">Transmembrane</keyword>
<evidence type="ECO:0000313" key="7">
    <source>
        <dbReference type="Proteomes" id="UP001056336"/>
    </source>
</evidence>
<name>A0ABY4R2J0_9ACTN</name>
<evidence type="ECO:0000256" key="3">
    <source>
        <dbReference type="ARBA" id="ARBA00022723"/>
    </source>
</evidence>
<evidence type="ECO:0000256" key="4">
    <source>
        <dbReference type="ARBA" id="ARBA00022729"/>
    </source>
</evidence>
<proteinExistence type="predicted"/>
<feature type="transmembrane region" description="Helical" evidence="5">
    <location>
        <begin position="12"/>
        <end position="35"/>
    </location>
</feature>
<gene>
    <name evidence="6" type="ORF">M6D93_06350</name>
</gene>
<reference evidence="6" key="1">
    <citation type="journal article" date="2018" name="Int. J. Syst. Evol. Microbiol.">
        <title>Jatrophihabitans telluris sp. nov., isolated from sediment soil of lava forest wetlands and the emended description of the genus Jatrophihabitans.</title>
        <authorList>
            <person name="Lee K.C."/>
            <person name="Suh M.K."/>
            <person name="Eom M.K."/>
            <person name="Kim K.K."/>
            <person name="Kim J.S."/>
            <person name="Kim D.S."/>
            <person name="Ko S.H."/>
            <person name="Shin Y.K."/>
            <person name="Lee J.S."/>
        </authorList>
    </citation>
    <scope>NUCLEOTIDE SEQUENCE</scope>
    <source>
        <strain evidence="6">N237</strain>
    </source>
</reference>